<keyword evidence="2" id="KW-1185">Reference proteome</keyword>
<organism evidence="1 2">
    <name type="scientific">Sphingobacterium populi</name>
    <dbReference type="NCBI Taxonomy" id="1812824"/>
    <lineage>
        <taxon>Bacteria</taxon>
        <taxon>Pseudomonadati</taxon>
        <taxon>Bacteroidota</taxon>
        <taxon>Sphingobacteriia</taxon>
        <taxon>Sphingobacteriales</taxon>
        <taxon>Sphingobacteriaceae</taxon>
        <taxon>Sphingobacterium</taxon>
    </lineage>
</organism>
<evidence type="ECO:0000313" key="2">
    <source>
        <dbReference type="Proteomes" id="UP001597418"/>
    </source>
</evidence>
<comment type="caution">
    <text evidence="1">The sequence shown here is derived from an EMBL/GenBank/DDBJ whole genome shotgun (WGS) entry which is preliminary data.</text>
</comment>
<reference evidence="2" key="1">
    <citation type="journal article" date="2019" name="Int. J. Syst. Evol. Microbiol.">
        <title>The Global Catalogue of Microorganisms (GCM) 10K type strain sequencing project: providing services to taxonomists for standard genome sequencing and annotation.</title>
        <authorList>
            <consortium name="The Broad Institute Genomics Platform"/>
            <consortium name="The Broad Institute Genome Sequencing Center for Infectious Disease"/>
            <person name="Wu L."/>
            <person name="Ma J."/>
        </authorList>
    </citation>
    <scope>NUCLEOTIDE SEQUENCE [LARGE SCALE GENOMIC DNA]</scope>
    <source>
        <strain evidence="2">KCTC 42247</strain>
    </source>
</reference>
<dbReference type="RefSeq" id="WP_156472453.1">
    <property type="nucleotide sequence ID" value="NZ_JBHUMB010000005.1"/>
</dbReference>
<evidence type="ECO:0000313" key="1">
    <source>
        <dbReference type="EMBL" id="MFD2742327.1"/>
    </source>
</evidence>
<protein>
    <submittedName>
        <fullName evidence="1">Uncharacterized protein</fullName>
    </submittedName>
</protein>
<sequence>MDYPSKRPYQALSITVNYLEIEHSIAAGSATVSPITTDQRVMEEWDEDPTDTRTIVW</sequence>
<dbReference type="Proteomes" id="UP001597418">
    <property type="component" value="Unassembled WGS sequence"/>
</dbReference>
<dbReference type="EMBL" id="JBHUMB010000005">
    <property type="protein sequence ID" value="MFD2742327.1"/>
    <property type="molecule type" value="Genomic_DNA"/>
</dbReference>
<gene>
    <name evidence="1" type="ORF">ACFSQ6_02865</name>
</gene>
<proteinExistence type="predicted"/>
<name>A0ABW5UA35_9SPHI</name>
<accession>A0ABW5UA35</accession>